<evidence type="ECO:0000259" key="2">
    <source>
        <dbReference type="Pfam" id="PF02911"/>
    </source>
</evidence>
<dbReference type="Pfam" id="PF00551">
    <property type="entry name" value="Formyl_trans_N"/>
    <property type="match status" value="1"/>
</dbReference>
<dbReference type="InterPro" id="IPR002376">
    <property type="entry name" value="Formyl_transf_N"/>
</dbReference>
<dbReference type="Proteomes" id="UP000759103">
    <property type="component" value="Unassembled WGS sequence"/>
</dbReference>
<feature type="domain" description="Formyl transferase C-terminal" evidence="2">
    <location>
        <begin position="207"/>
        <end position="290"/>
    </location>
</feature>
<sequence length="303" mass="32367">MPMRAILVGAVESTQVALRALAAAPDWTLAALVTLPPELSARHSDFVDLGDAARALGAEVVHAANCNELAVLDRLRALAPDVILVIGWSQLCGADFRAVAPMGTVGYHPAALPRLRGRGVIPWTILLDEPITAGSLFVIDAGTDSGPILAQHFFHVARDETAQTLYDKHMAALATMLPPLLTRLAAGDTAGAPQDERHATYAARRRPEDAEIDWRDDAATIDRLIRACGEPYPGARTRSAGGEITVLAAERRPGRGHDAAFAGQVVARDDASFTVRCGDGELLCVTRWQRDRPGPPPLHVRLG</sequence>
<dbReference type="SUPFAM" id="SSF53328">
    <property type="entry name" value="Formyltransferase"/>
    <property type="match status" value="1"/>
</dbReference>
<dbReference type="Pfam" id="PF02911">
    <property type="entry name" value="Formyl_trans_C"/>
    <property type="match status" value="1"/>
</dbReference>
<dbReference type="PANTHER" id="PTHR11138:SF5">
    <property type="entry name" value="METHIONYL-TRNA FORMYLTRANSFERASE, MITOCHONDRIAL"/>
    <property type="match status" value="1"/>
</dbReference>
<proteinExistence type="predicted"/>
<evidence type="ECO:0000313" key="3">
    <source>
        <dbReference type="EMBL" id="MBW6529889.1"/>
    </source>
</evidence>
<dbReference type="Gene3D" id="3.40.50.12230">
    <property type="match status" value="1"/>
</dbReference>
<evidence type="ECO:0000313" key="4">
    <source>
        <dbReference type="Proteomes" id="UP000759103"/>
    </source>
</evidence>
<dbReference type="EMBL" id="JAHXZN010000001">
    <property type="protein sequence ID" value="MBW6529889.1"/>
    <property type="molecule type" value="Genomic_DNA"/>
</dbReference>
<name>A0ABS7BJU5_9SPHN</name>
<protein>
    <submittedName>
        <fullName evidence="3">Methionyl-tRNA formyltransferase</fullName>
    </submittedName>
</protein>
<dbReference type="SUPFAM" id="SSF50486">
    <property type="entry name" value="FMT C-terminal domain-like"/>
    <property type="match status" value="1"/>
</dbReference>
<dbReference type="CDD" id="cd08651">
    <property type="entry name" value="FMT_core_like_4"/>
    <property type="match status" value="1"/>
</dbReference>
<keyword evidence="4" id="KW-1185">Reference proteome</keyword>
<reference evidence="3 4" key="1">
    <citation type="submission" date="2021-07" db="EMBL/GenBank/DDBJ databases">
        <title>Sphingomonas sp.</title>
        <authorList>
            <person name="Feng G."/>
            <person name="Li J."/>
            <person name="Pan M."/>
        </authorList>
    </citation>
    <scope>NUCLEOTIDE SEQUENCE [LARGE SCALE GENOMIC DNA]</scope>
    <source>
        <strain evidence="3 4">RRHST34</strain>
    </source>
</reference>
<evidence type="ECO:0000259" key="1">
    <source>
        <dbReference type="Pfam" id="PF00551"/>
    </source>
</evidence>
<dbReference type="InterPro" id="IPR011034">
    <property type="entry name" value="Formyl_transferase-like_C_sf"/>
</dbReference>
<accession>A0ABS7BJU5</accession>
<dbReference type="InterPro" id="IPR036477">
    <property type="entry name" value="Formyl_transf_N_sf"/>
</dbReference>
<comment type="caution">
    <text evidence="3">The sequence shown here is derived from an EMBL/GenBank/DDBJ whole genome shotgun (WGS) entry which is preliminary data.</text>
</comment>
<gene>
    <name evidence="3" type="ORF">KZ820_04010</name>
</gene>
<feature type="domain" description="Formyl transferase N-terminal" evidence="1">
    <location>
        <begin position="61"/>
        <end position="171"/>
    </location>
</feature>
<dbReference type="PANTHER" id="PTHR11138">
    <property type="entry name" value="METHIONYL-TRNA FORMYLTRANSFERASE"/>
    <property type="match status" value="1"/>
</dbReference>
<dbReference type="InterPro" id="IPR005793">
    <property type="entry name" value="Formyl_trans_C"/>
</dbReference>
<organism evidence="3 4">
    <name type="scientific">Sphingomonas citri</name>
    <dbReference type="NCBI Taxonomy" id="2862499"/>
    <lineage>
        <taxon>Bacteria</taxon>
        <taxon>Pseudomonadati</taxon>
        <taxon>Pseudomonadota</taxon>
        <taxon>Alphaproteobacteria</taxon>
        <taxon>Sphingomonadales</taxon>
        <taxon>Sphingomonadaceae</taxon>
        <taxon>Sphingomonas</taxon>
    </lineage>
</organism>